<evidence type="ECO:0000313" key="2">
    <source>
        <dbReference type="Proteomes" id="UP001342826"/>
    </source>
</evidence>
<reference evidence="1 2" key="1">
    <citation type="submission" date="2023-03" db="EMBL/GenBank/DDBJ databases">
        <title>Bacillus Genome Sequencing.</title>
        <authorList>
            <person name="Dunlap C."/>
        </authorList>
    </citation>
    <scope>NUCLEOTIDE SEQUENCE [LARGE SCALE GENOMIC DNA]</scope>
    <source>
        <strain evidence="1 2">NRS-1717</strain>
    </source>
</reference>
<name>A0ABU6NTN5_9BACI</name>
<keyword evidence="2" id="KW-1185">Reference proteome</keyword>
<sequence>MLDFHLNCTTGMISIQLFGRNFNYRIVSERAIKVHKPREACETRGFTTAF</sequence>
<dbReference type="RefSeq" id="WP_156483985.1">
    <property type="nucleotide sequence ID" value="NZ_JARTFQ010000008.1"/>
</dbReference>
<dbReference type="EMBL" id="JARTFS010000003">
    <property type="protein sequence ID" value="MED4400381.1"/>
    <property type="molecule type" value="Genomic_DNA"/>
</dbReference>
<protein>
    <submittedName>
        <fullName evidence="1">Uncharacterized protein</fullName>
    </submittedName>
</protein>
<accession>A0ABU6NTN5</accession>
<dbReference type="Proteomes" id="UP001342826">
    <property type="component" value="Unassembled WGS sequence"/>
</dbReference>
<proteinExistence type="predicted"/>
<gene>
    <name evidence="1" type="ORF">P9271_03365</name>
</gene>
<dbReference type="GeneID" id="301143511"/>
<organism evidence="1 2">
    <name type="scientific">Metabacillus fastidiosus</name>
    <dbReference type="NCBI Taxonomy" id="1458"/>
    <lineage>
        <taxon>Bacteria</taxon>
        <taxon>Bacillati</taxon>
        <taxon>Bacillota</taxon>
        <taxon>Bacilli</taxon>
        <taxon>Bacillales</taxon>
        <taxon>Bacillaceae</taxon>
        <taxon>Metabacillus</taxon>
    </lineage>
</organism>
<comment type="caution">
    <text evidence="1">The sequence shown here is derived from an EMBL/GenBank/DDBJ whole genome shotgun (WGS) entry which is preliminary data.</text>
</comment>
<evidence type="ECO:0000313" key="1">
    <source>
        <dbReference type="EMBL" id="MED4400381.1"/>
    </source>
</evidence>